<feature type="compositionally biased region" description="Basic and acidic residues" evidence="8">
    <location>
        <begin position="306"/>
        <end position="329"/>
    </location>
</feature>
<dbReference type="Proteomes" id="UP000006666">
    <property type="component" value="Chromosome"/>
</dbReference>
<dbReference type="PANTHER" id="PTHR11557:SF0">
    <property type="entry name" value="PORPHOBILINOGEN DEAMINASE"/>
    <property type="match status" value="1"/>
</dbReference>
<keyword evidence="5 7" id="KW-0627">Porphyrin biosynthesis</keyword>
<dbReference type="Gene3D" id="3.40.190.10">
    <property type="entry name" value="Periplasmic binding protein-like II"/>
    <property type="match status" value="2"/>
</dbReference>
<dbReference type="KEGG" id="kse:Ksed_24400"/>
<evidence type="ECO:0000313" key="12">
    <source>
        <dbReference type="Proteomes" id="UP000006666"/>
    </source>
</evidence>
<dbReference type="GO" id="GO:0004418">
    <property type="term" value="F:hydroxymethylbilane synthase activity"/>
    <property type="evidence" value="ECO:0007669"/>
    <property type="project" value="UniProtKB-UniRule"/>
</dbReference>
<evidence type="ECO:0000256" key="3">
    <source>
        <dbReference type="ARBA" id="ARBA00011245"/>
    </source>
</evidence>
<evidence type="ECO:0000313" key="11">
    <source>
        <dbReference type="EMBL" id="ACV07405.1"/>
    </source>
</evidence>
<dbReference type="InterPro" id="IPR000860">
    <property type="entry name" value="HemC"/>
</dbReference>
<dbReference type="Gene3D" id="3.30.160.40">
    <property type="entry name" value="Porphobilinogen deaminase, C-terminal domain"/>
    <property type="match status" value="1"/>
</dbReference>
<gene>
    <name evidence="7" type="primary">hemC</name>
    <name evidence="11" type="ordered locus">Ksed_24400</name>
</gene>
<evidence type="ECO:0000256" key="5">
    <source>
        <dbReference type="ARBA" id="ARBA00023244"/>
    </source>
</evidence>
<comment type="function">
    <text evidence="1 7">Tetrapolymerization of the monopyrrole PBG into the hydroxymethylbilane pre-uroporphyrinogen in several discrete steps.</text>
</comment>
<dbReference type="AlphaFoldDB" id="C7NFP7"/>
<evidence type="ECO:0000256" key="1">
    <source>
        <dbReference type="ARBA" id="ARBA00002869"/>
    </source>
</evidence>
<dbReference type="EC" id="2.5.1.61" evidence="7"/>
<proteinExistence type="inferred from homology"/>
<feature type="domain" description="Porphobilinogen deaminase C-terminal" evidence="10">
    <location>
        <begin position="234"/>
        <end position="282"/>
    </location>
</feature>
<dbReference type="Pfam" id="PF03900">
    <property type="entry name" value="Porphobil_deamC"/>
    <property type="match status" value="1"/>
</dbReference>
<dbReference type="PANTHER" id="PTHR11557">
    <property type="entry name" value="PORPHOBILINOGEN DEAMINASE"/>
    <property type="match status" value="1"/>
</dbReference>
<dbReference type="SUPFAM" id="SSF54782">
    <property type="entry name" value="Porphobilinogen deaminase (hydroxymethylbilane synthase), C-terminal domain"/>
    <property type="match status" value="1"/>
</dbReference>
<comment type="pathway">
    <text evidence="7">Porphyrin-containing compound metabolism; protoporphyrin-IX biosynthesis; coproporphyrinogen-III from 5-aminolevulinate: step 2/4.</text>
</comment>
<dbReference type="Pfam" id="PF01379">
    <property type="entry name" value="Porphobil_deam"/>
    <property type="match status" value="1"/>
</dbReference>
<dbReference type="PRINTS" id="PR00151">
    <property type="entry name" value="PORPHBDMNASE"/>
</dbReference>
<organism evidence="11 12">
    <name type="scientific">Kytococcus sedentarius (strain ATCC 14392 / DSM 20547 / JCM 11482 / CCUG 33030 / NBRC 15357 / NCTC 11040 / CCM 314 / 541)</name>
    <name type="common">Micrococcus sedentarius</name>
    <dbReference type="NCBI Taxonomy" id="478801"/>
    <lineage>
        <taxon>Bacteria</taxon>
        <taxon>Bacillati</taxon>
        <taxon>Actinomycetota</taxon>
        <taxon>Actinomycetes</taxon>
        <taxon>Micrococcales</taxon>
        <taxon>Kytococcaceae</taxon>
        <taxon>Kytococcus</taxon>
    </lineage>
</organism>
<reference evidence="11 12" key="1">
    <citation type="journal article" date="2009" name="Stand. Genomic Sci.">
        <title>Complete genome sequence of Kytococcus sedentarius type strain (541).</title>
        <authorList>
            <person name="Sims D."/>
            <person name="Brettin T."/>
            <person name="Detter J.C."/>
            <person name="Han C."/>
            <person name="Lapidus A."/>
            <person name="Copeland A."/>
            <person name="Glavina Del Rio T."/>
            <person name="Nolan M."/>
            <person name="Chen F."/>
            <person name="Lucas S."/>
            <person name="Tice H."/>
            <person name="Cheng J.F."/>
            <person name="Bruce D."/>
            <person name="Goodwin L."/>
            <person name="Pitluck S."/>
            <person name="Ovchinnikova G."/>
            <person name="Pati A."/>
            <person name="Ivanova N."/>
            <person name="Mavrommatis K."/>
            <person name="Chen A."/>
            <person name="Palaniappan K."/>
            <person name="D'haeseleer P."/>
            <person name="Chain P."/>
            <person name="Bristow J."/>
            <person name="Eisen J.A."/>
            <person name="Markowitz V."/>
            <person name="Hugenholtz P."/>
            <person name="Schneider S."/>
            <person name="Goker M."/>
            <person name="Pukall R."/>
            <person name="Kyrpides N.C."/>
            <person name="Klenk H.P."/>
        </authorList>
    </citation>
    <scope>NUCLEOTIDE SEQUENCE [LARGE SCALE GENOMIC DNA]</scope>
    <source>
        <strain evidence="12">ATCC 14392 / DSM 20547 / JCM 11482 / CCUG 33030 / NBRC 15357 / NCTC 11040 / CCM 314 / 541</strain>
    </source>
</reference>
<dbReference type="GO" id="GO:0005737">
    <property type="term" value="C:cytoplasm"/>
    <property type="evidence" value="ECO:0007669"/>
    <property type="project" value="UniProtKB-UniRule"/>
</dbReference>
<comment type="miscellaneous">
    <text evidence="7">The porphobilinogen subunits are added to the dipyrromethane group.</text>
</comment>
<dbReference type="FunFam" id="3.40.190.10:FF:000005">
    <property type="entry name" value="Porphobilinogen deaminase"/>
    <property type="match status" value="1"/>
</dbReference>
<comment type="similarity">
    <text evidence="2 7">Belongs to the HMBS family.</text>
</comment>
<comment type="catalytic activity">
    <reaction evidence="6 7">
        <text>4 porphobilinogen + H2O = hydroxymethylbilane + 4 NH4(+)</text>
        <dbReference type="Rhea" id="RHEA:13185"/>
        <dbReference type="ChEBI" id="CHEBI:15377"/>
        <dbReference type="ChEBI" id="CHEBI:28938"/>
        <dbReference type="ChEBI" id="CHEBI:57845"/>
        <dbReference type="ChEBI" id="CHEBI:58126"/>
        <dbReference type="EC" id="2.5.1.61"/>
    </reaction>
</comment>
<dbReference type="PROSITE" id="PS00533">
    <property type="entry name" value="PORPHOBILINOGEN_DEAM"/>
    <property type="match status" value="1"/>
</dbReference>
<dbReference type="GO" id="GO:0006782">
    <property type="term" value="P:protoporphyrinogen IX biosynthetic process"/>
    <property type="evidence" value="ECO:0007669"/>
    <property type="project" value="UniProtKB-UniRule"/>
</dbReference>
<feature type="modified residue" description="S-(dipyrrolylmethanemethyl)cysteine" evidence="7">
    <location>
        <position position="249"/>
    </location>
</feature>
<feature type="region of interest" description="Disordered" evidence="8">
    <location>
        <begin position="287"/>
        <end position="358"/>
    </location>
</feature>
<dbReference type="HAMAP" id="MF_00260">
    <property type="entry name" value="Porphobil_deam"/>
    <property type="match status" value="1"/>
</dbReference>
<dbReference type="EMBL" id="CP001686">
    <property type="protein sequence ID" value="ACV07405.1"/>
    <property type="molecule type" value="Genomic_DNA"/>
</dbReference>
<dbReference type="UniPathway" id="UPA00251">
    <property type="reaction ID" value="UER00319"/>
</dbReference>
<dbReference type="InterPro" id="IPR036803">
    <property type="entry name" value="Porphobilinogen_deaminase_C_sf"/>
</dbReference>
<evidence type="ECO:0000259" key="10">
    <source>
        <dbReference type="Pfam" id="PF03900"/>
    </source>
</evidence>
<comment type="subunit">
    <text evidence="3 7">Monomer.</text>
</comment>
<sequence length="358" mass="37296">MSAAQETAAGAQGRVVRLGTRRSDLATTQSTHVADALRARGHEVELVLVTTEGDVNRAPLSRIGGTGVFVSALRDALLAGEIDIAVHSLKDLPVAQPQELVIAAVPEREDPRDALVARDGLTLETLPAGARVGTGSPRREAQLRVARPDLEVVDLRGNVPRRLATVAEGELDAVVLAGAGLRRLGLTEHVTQWLEPQVMVPAPGQGALAVECRSDDAESIAMLEPLDHLPTRTATTAERAVLGTLEAGCSAPIGALARHDGARVDLMTFAGPRDGSRALLEADCARGVPAGHPADTPDDTPADTPDDSRNDDRVALDTAARELGRRVAEALRGGGADVLPGVGEVPAHPDPTSPKENS</sequence>
<protein>
    <recommendedName>
        <fullName evidence="7">Porphobilinogen deaminase</fullName>
        <shortName evidence="7">PBG</shortName>
        <ecNumber evidence="7">2.5.1.61</ecNumber>
    </recommendedName>
    <alternativeName>
        <fullName evidence="7">Hydroxymethylbilane synthase</fullName>
        <shortName evidence="7">HMBS</shortName>
    </alternativeName>
    <alternativeName>
        <fullName evidence="7">Pre-uroporphyrinogen synthase</fullName>
    </alternativeName>
</protein>
<dbReference type="HOGENOM" id="CLU_019704_1_0_11"/>
<dbReference type="eggNOG" id="COG0181">
    <property type="taxonomic scope" value="Bacteria"/>
</dbReference>
<evidence type="ECO:0000256" key="8">
    <source>
        <dbReference type="SAM" id="MobiDB-lite"/>
    </source>
</evidence>
<keyword evidence="4 7" id="KW-0808">Transferase</keyword>
<accession>C7NFP7</accession>
<dbReference type="STRING" id="478801.Ksed_24400"/>
<dbReference type="InterPro" id="IPR022417">
    <property type="entry name" value="Porphobilin_deaminase_N"/>
</dbReference>
<feature type="domain" description="Porphobilinogen deaminase N-terminal" evidence="9">
    <location>
        <begin position="16"/>
        <end position="218"/>
    </location>
</feature>
<evidence type="ECO:0000256" key="7">
    <source>
        <dbReference type="HAMAP-Rule" id="MF_00260"/>
    </source>
</evidence>
<dbReference type="PIRSF" id="PIRSF001438">
    <property type="entry name" value="4pyrrol_synth_OHMeBilane_synth"/>
    <property type="match status" value="1"/>
</dbReference>
<dbReference type="NCBIfam" id="TIGR00212">
    <property type="entry name" value="hemC"/>
    <property type="match status" value="1"/>
</dbReference>
<name>C7NFP7_KYTSD</name>
<comment type="cofactor">
    <cofactor evidence="7">
        <name>dipyrromethane</name>
        <dbReference type="ChEBI" id="CHEBI:60342"/>
    </cofactor>
    <text evidence="7">Binds 1 dipyrromethane group covalently.</text>
</comment>
<keyword evidence="12" id="KW-1185">Reference proteome</keyword>
<dbReference type="InterPro" id="IPR022418">
    <property type="entry name" value="Porphobilinogen_deaminase_C"/>
</dbReference>
<feature type="compositionally biased region" description="Acidic residues" evidence="8">
    <location>
        <begin position="296"/>
        <end position="305"/>
    </location>
</feature>
<dbReference type="SUPFAM" id="SSF53850">
    <property type="entry name" value="Periplasmic binding protein-like II"/>
    <property type="match status" value="1"/>
</dbReference>
<evidence type="ECO:0000259" key="9">
    <source>
        <dbReference type="Pfam" id="PF01379"/>
    </source>
</evidence>
<dbReference type="InterPro" id="IPR022419">
    <property type="entry name" value="Porphobilin_deaminase_cofac_BS"/>
</dbReference>
<evidence type="ECO:0000256" key="2">
    <source>
        <dbReference type="ARBA" id="ARBA00005638"/>
    </source>
</evidence>
<dbReference type="RefSeq" id="WP_015780332.1">
    <property type="nucleotide sequence ID" value="NC_013169.1"/>
</dbReference>
<evidence type="ECO:0000256" key="4">
    <source>
        <dbReference type="ARBA" id="ARBA00022679"/>
    </source>
</evidence>
<evidence type="ECO:0000256" key="6">
    <source>
        <dbReference type="ARBA" id="ARBA00048169"/>
    </source>
</evidence>